<sequence>MAWTTRQLTLALAMVITGSLNTLSTKWADNYEAESSDGELRPFNHPFLQAVGMFLGEMSCLLAFHLIRLYHHYKRQQYDIGNQSFSPLIFLPAACCDMVGTSLMYIGLNLTYASSFQMLRGAVIIFTALLSVAFLGRMIKPVMWAGMVMVTIGLAVVGVADIVFGDNTSTTDTNGIIAGDLLIVMAQVIVGVQMVYEEKFITKHNVPALQAVGWEGVFGFTILGLLLIPFYYINAGTFSNTLDHRLENAPDAFVQMGNKWQIIVATVGNIVSIAFFNFAGISVTKEISATTRMVLDSIRTLIIWVVSLAVQWQRFQGLQVLGFIMLLSGTCLYNELIIMPAIKAVREKWQQRGEGKHKDEEREHLTSNQSEIQVANYGTGEQFQNPAVI</sequence>
<evidence type="ECO:0000313" key="9">
    <source>
        <dbReference type="Proteomes" id="UP001195483"/>
    </source>
</evidence>
<dbReference type="PIRSF" id="PIRSF036436">
    <property type="entry name" value="UCP036436"/>
    <property type="match status" value="1"/>
</dbReference>
<feature type="transmembrane region" description="Helical" evidence="7">
    <location>
        <begin position="293"/>
        <end position="312"/>
    </location>
</feature>
<feature type="transmembrane region" description="Helical" evidence="7">
    <location>
        <begin position="260"/>
        <end position="281"/>
    </location>
</feature>
<reference evidence="8" key="3">
    <citation type="submission" date="2023-05" db="EMBL/GenBank/DDBJ databases">
        <authorList>
            <person name="Smith C.H."/>
        </authorList>
    </citation>
    <scope>NUCLEOTIDE SEQUENCE</scope>
    <source>
        <strain evidence="8">CHS0354</strain>
        <tissue evidence="8">Mantle</tissue>
    </source>
</reference>
<dbReference type="InterPro" id="IPR037185">
    <property type="entry name" value="EmrE-like"/>
</dbReference>
<feature type="transmembrane region" description="Helical" evidence="7">
    <location>
        <begin position="46"/>
        <end position="67"/>
    </location>
</feature>
<dbReference type="Pfam" id="PF04142">
    <property type="entry name" value="Nuc_sug_transp"/>
    <property type="match status" value="1"/>
</dbReference>
<evidence type="ECO:0000313" key="8">
    <source>
        <dbReference type="EMBL" id="KAK3581354.1"/>
    </source>
</evidence>
<keyword evidence="4 7" id="KW-0812">Transmembrane</keyword>
<evidence type="ECO:0000256" key="7">
    <source>
        <dbReference type="SAM" id="Phobius"/>
    </source>
</evidence>
<organism evidence="8 9">
    <name type="scientific">Potamilus streckersoni</name>
    <dbReference type="NCBI Taxonomy" id="2493646"/>
    <lineage>
        <taxon>Eukaryota</taxon>
        <taxon>Metazoa</taxon>
        <taxon>Spiralia</taxon>
        <taxon>Lophotrochozoa</taxon>
        <taxon>Mollusca</taxon>
        <taxon>Bivalvia</taxon>
        <taxon>Autobranchia</taxon>
        <taxon>Heteroconchia</taxon>
        <taxon>Palaeoheterodonta</taxon>
        <taxon>Unionida</taxon>
        <taxon>Unionoidea</taxon>
        <taxon>Unionidae</taxon>
        <taxon>Ambleminae</taxon>
        <taxon>Lampsilini</taxon>
        <taxon>Potamilus</taxon>
    </lineage>
</organism>
<evidence type="ECO:0000256" key="3">
    <source>
        <dbReference type="ARBA" id="ARBA00022597"/>
    </source>
</evidence>
<comment type="similarity">
    <text evidence="2">Belongs to the nucleotide-sugar transporter family. SLC35A subfamily.</text>
</comment>
<dbReference type="InterPro" id="IPR012404">
    <property type="entry name" value="UCP036436"/>
</dbReference>
<feature type="transmembrane region" description="Helical" evidence="7">
    <location>
        <begin position="318"/>
        <end position="342"/>
    </location>
</feature>
<feature type="transmembrane region" description="Helical" evidence="7">
    <location>
        <begin position="208"/>
        <end position="233"/>
    </location>
</feature>
<dbReference type="GO" id="GO:0000139">
    <property type="term" value="C:Golgi membrane"/>
    <property type="evidence" value="ECO:0007669"/>
    <property type="project" value="InterPro"/>
</dbReference>
<gene>
    <name evidence="8" type="ORF">CHS0354_016196</name>
</gene>
<dbReference type="Proteomes" id="UP001195483">
    <property type="component" value="Unassembled WGS sequence"/>
</dbReference>
<dbReference type="AlphaFoldDB" id="A0AAE0VKK6"/>
<keyword evidence="6 7" id="KW-0472">Membrane</keyword>
<accession>A0AAE0VKK6</accession>
<feature type="transmembrane region" description="Helical" evidence="7">
    <location>
        <begin position="142"/>
        <end position="164"/>
    </location>
</feature>
<name>A0AAE0VKK6_9BIVA</name>
<protein>
    <recommendedName>
        <fullName evidence="10">Solute carrier family 35 member F6</fullName>
    </recommendedName>
</protein>
<evidence type="ECO:0000256" key="1">
    <source>
        <dbReference type="ARBA" id="ARBA00004141"/>
    </source>
</evidence>
<dbReference type="GO" id="GO:0015165">
    <property type="term" value="F:pyrimidine nucleotide-sugar transmembrane transporter activity"/>
    <property type="evidence" value="ECO:0007669"/>
    <property type="project" value="InterPro"/>
</dbReference>
<reference evidence="8" key="1">
    <citation type="journal article" date="2021" name="Genome Biol. Evol.">
        <title>A High-Quality Reference Genome for a Parasitic Bivalve with Doubly Uniparental Inheritance (Bivalvia: Unionida).</title>
        <authorList>
            <person name="Smith C.H."/>
        </authorList>
    </citation>
    <scope>NUCLEOTIDE SEQUENCE</scope>
    <source>
        <strain evidence="8">CHS0354</strain>
    </source>
</reference>
<keyword evidence="5 7" id="KW-1133">Transmembrane helix</keyword>
<evidence type="ECO:0000256" key="2">
    <source>
        <dbReference type="ARBA" id="ARBA00009976"/>
    </source>
</evidence>
<dbReference type="SUPFAM" id="SSF103481">
    <property type="entry name" value="Multidrug resistance efflux transporter EmrE"/>
    <property type="match status" value="1"/>
</dbReference>
<dbReference type="PANTHER" id="PTHR13146:SF0">
    <property type="entry name" value="SOLUTE CARRIER FAMILY 35 MEMBER F6"/>
    <property type="match status" value="1"/>
</dbReference>
<feature type="transmembrane region" description="Helical" evidence="7">
    <location>
        <begin position="176"/>
        <end position="196"/>
    </location>
</feature>
<reference evidence="8" key="2">
    <citation type="journal article" date="2021" name="Genome Biol. Evol.">
        <title>Developing a high-quality reference genome for a parasitic bivalve with doubly uniparental inheritance (Bivalvia: Unionida).</title>
        <authorList>
            <person name="Smith C.H."/>
        </authorList>
    </citation>
    <scope>NUCLEOTIDE SEQUENCE</scope>
    <source>
        <strain evidence="8">CHS0354</strain>
        <tissue evidence="8">Mantle</tissue>
    </source>
</reference>
<evidence type="ECO:0000256" key="6">
    <source>
        <dbReference type="ARBA" id="ARBA00023136"/>
    </source>
</evidence>
<comment type="caution">
    <text evidence="8">The sequence shown here is derived from an EMBL/GenBank/DDBJ whole genome shotgun (WGS) entry which is preliminary data.</text>
</comment>
<proteinExistence type="inferred from homology"/>
<dbReference type="InterPro" id="IPR007271">
    <property type="entry name" value="Nuc_sug_transpt"/>
</dbReference>
<keyword evidence="9" id="KW-1185">Reference proteome</keyword>
<comment type="subcellular location">
    <subcellularLocation>
        <location evidence="1">Membrane</location>
        <topology evidence="1">Multi-pass membrane protein</topology>
    </subcellularLocation>
</comment>
<evidence type="ECO:0000256" key="5">
    <source>
        <dbReference type="ARBA" id="ARBA00022989"/>
    </source>
</evidence>
<dbReference type="PANTHER" id="PTHR13146">
    <property type="match status" value="1"/>
</dbReference>
<evidence type="ECO:0008006" key="10">
    <source>
        <dbReference type="Google" id="ProtNLM"/>
    </source>
</evidence>
<dbReference type="EMBL" id="JAEAOA010001006">
    <property type="protein sequence ID" value="KAK3581354.1"/>
    <property type="molecule type" value="Genomic_DNA"/>
</dbReference>
<feature type="transmembrane region" description="Helical" evidence="7">
    <location>
        <begin position="88"/>
        <end position="106"/>
    </location>
</feature>
<feature type="transmembrane region" description="Helical" evidence="7">
    <location>
        <begin position="118"/>
        <end position="135"/>
    </location>
</feature>
<keyword evidence="3" id="KW-0813">Transport</keyword>
<keyword evidence="3" id="KW-0762">Sugar transport</keyword>
<evidence type="ECO:0000256" key="4">
    <source>
        <dbReference type="ARBA" id="ARBA00022692"/>
    </source>
</evidence>